<sequence length="272" mass="30955">MQQEPIRALMIGAHPDDCEFKTGGLAARYRAEGHAVKFVSATNGEAGHHRMGGGSLAQRRWEETRRVAEVAGIEYDVLDYPDGRLEADLATRERFIGLIRAFRPDLVFTHRTNDYHPDHRRTGMLVQDASYLIRVPNIAPLVPHLTHTPIILYMQDSFQKPAPFTPDVVVAIDDVMDTKARMLHCHESQMYEWLAYDGGYEDQVPAGDAERLAWLRERQVRRDAGVADRYREHLVARYGEEHGAAVRCAEAFEVSEYGSGLPADQIDRWFPR</sequence>
<dbReference type="PANTHER" id="PTHR12993">
    <property type="entry name" value="N-ACETYLGLUCOSAMINYL-PHOSPHATIDYLINOSITOL DE-N-ACETYLASE-RELATED"/>
    <property type="match status" value="1"/>
</dbReference>
<dbReference type="EMBL" id="CADCTO010000570">
    <property type="protein sequence ID" value="CAA9288117.1"/>
    <property type="molecule type" value="Genomic_DNA"/>
</dbReference>
<dbReference type="Pfam" id="PF02585">
    <property type="entry name" value="PIG-L"/>
    <property type="match status" value="1"/>
</dbReference>
<dbReference type="InterPro" id="IPR003737">
    <property type="entry name" value="GlcNAc_PI_deacetylase-related"/>
</dbReference>
<accession>A0A6J4JV44</accession>
<dbReference type="Gene3D" id="3.40.50.10320">
    <property type="entry name" value="LmbE-like"/>
    <property type="match status" value="1"/>
</dbReference>
<protein>
    <recommendedName>
        <fullName evidence="2">PIG-L family deacetylase</fullName>
    </recommendedName>
</protein>
<evidence type="ECO:0000313" key="1">
    <source>
        <dbReference type="EMBL" id="CAA9288117.1"/>
    </source>
</evidence>
<name>A0A6J4JV44_9BACT</name>
<dbReference type="SUPFAM" id="SSF102588">
    <property type="entry name" value="LmbE-like"/>
    <property type="match status" value="1"/>
</dbReference>
<evidence type="ECO:0008006" key="2">
    <source>
        <dbReference type="Google" id="ProtNLM"/>
    </source>
</evidence>
<organism evidence="1">
    <name type="scientific">uncultured Armatimonadetes bacterium</name>
    <dbReference type="NCBI Taxonomy" id="157466"/>
    <lineage>
        <taxon>Bacteria</taxon>
        <taxon>Bacillati</taxon>
        <taxon>Armatimonadota</taxon>
        <taxon>environmental samples</taxon>
    </lineage>
</organism>
<dbReference type="PANTHER" id="PTHR12993:SF11">
    <property type="entry name" value="N-ACETYLGLUCOSAMINYL-PHOSPHATIDYLINOSITOL DE-N-ACETYLASE"/>
    <property type="match status" value="1"/>
</dbReference>
<proteinExistence type="predicted"/>
<reference evidence="1" key="1">
    <citation type="submission" date="2020-02" db="EMBL/GenBank/DDBJ databases">
        <authorList>
            <person name="Meier V. D."/>
        </authorList>
    </citation>
    <scope>NUCLEOTIDE SEQUENCE</scope>
    <source>
        <strain evidence="1">AVDCRST_MAG63</strain>
    </source>
</reference>
<dbReference type="AlphaFoldDB" id="A0A6J4JV44"/>
<dbReference type="GO" id="GO:0016811">
    <property type="term" value="F:hydrolase activity, acting on carbon-nitrogen (but not peptide) bonds, in linear amides"/>
    <property type="evidence" value="ECO:0007669"/>
    <property type="project" value="TreeGrafter"/>
</dbReference>
<gene>
    <name evidence="1" type="ORF">AVDCRST_MAG63-4123</name>
</gene>
<dbReference type="InterPro" id="IPR024078">
    <property type="entry name" value="LmbE-like_dom_sf"/>
</dbReference>